<protein>
    <submittedName>
        <fullName evidence="1">Uncharacterized protein</fullName>
    </submittedName>
</protein>
<organism evidence="1">
    <name type="scientific">Nannochloropsis gaditana (strain CCMP526)</name>
    <name type="common">Green microalga</name>
    <name type="synonym">Microchloropsis gaditana</name>
    <dbReference type="NCBI Taxonomy" id="1093141"/>
    <lineage>
        <taxon>Eukaryota</taxon>
        <taxon>Sar</taxon>
        <taxon>Stramenopiles</taxon>
        <taxon>Ochrophyta</taxon>
        <taxon>Eustigmatophyceae</taxon>
        <taxon>Eustigmatales</taxon>
        <taxon>Monodopsidaceae</taxon>
        <taxon>Nannochloropsis</taxon>
    </lineage>
</organism>
<dbReference type="GO" id="GO:0000049">
    <property type="term" value="F:tRNA binding"/>
    <property type="evidence" value="ECO:0007669"/>
    <property type="project" value="TreeGrafter"/>
</dbReference>
<dbReference type="InterPro" id="IPR051608">
    <property type="entry name" value="RQC_Subunit_NEMF"/>
</dbReference>
<dbReference type="GO" id="GO:1990112">
    <property type="term" value="C:RQC complex"/>
    <property type="evidence" value="ECO:0007669"/>
    <property type="project" value="TreeGrafter"/>
</dbReference>
<dbReference type="GO" id="GO:0072344">
    <property type="term" value="P:rescue of stalled ribosome"/>
    <property type="evidence" value="ECO:0007669"/>
    <property type="project" value="TreeGrafter"/>
</dbReference>
<feature type="non-terminal residue" evidence="1">
    <location>
        <position position="106"/>
    </location>
</feature>
<dbReference type="PANTHER" id="PTHR15239:SF6">
    <property type="entry name" value="RIBOSOME QUALITY CONTROL COMPLEX SUBUNIT NEMF"/>
    <property type="match status" value="1"/>
</dbReference>
<sequence>MRQAVRAQEEAVRSRPLRVQRENEARLKELEATEARLLDAARLVECHSDAVDKVLLVLRSAIATGADWQTLDEYIRKEQAGGNPLARMITGSKWSDNKVTLSLEDP</sequence>
<dbReference type="PANTHER" id="PTHR15239">
    <property type="entry name" value="NUCLEAR EXPORT MEDIATOR FACTOR NEMF"/>
    <property type="match status" value="1"/>
</dbReference>
<dbReference type="AlphaFoldDB" id="I2CQD2"/>
<dbReference type="GO" id="GO:0043023">
    <property type="term" value="F:ribosomal large subunit binding"/>
    <property type="evidence" value="ECO:0007669"/>
    <property type="project" value="TreeGrafter"/>
</dbReference>
<evidence type="ECO:0000313" key="1">
    <source>
        <dbReference type="EMBL" id="AFJ69115.1"/>
    </source>
</evidence>
<proteinExistence type="evidence at transcript level"/>
<dbReference type="GO" id="GO:1990116">
    <property type="term" value="P:ribosome-associated ubiquitin-dependent protein catabolic process"/>
    <property type="evidence" value="ECO:0007669"/>
    <property type="project" value="TreeGrafter"/>
</dbReference>
<reference evidence="1" key="2">
    <citation type="journal article" date="2012" name="Nat. Commun.">
        <title>Draft genome sequence and genetic transformation of the oleaginous alga Nannochloropis gaditana.</title>
        <authorList>
            <person name="Radakovits R."/>
            <person name="Jinkerson R.E."/>
            <person name="Fuerstenberg S.I."/>
            <person name="Tae H."/>
            <person name="Settlage R.E."/>
            <person name="Boore J.L."/>
            <person name="Posewitz M.C."/>
        </authorList>
    </citation>
    <scope>NUCLEOTIDE SEQUENCE</scope>
    <source>
        <strain evidence="1">CCMP526</strain>
    </source>
</reference>
<gene>
    <name evidence="1" type="ORF">NGATSA_3044600</name>
</gene>
<reference evidence="1" key="1">
    <citation type="journal article" date="2012" name="Bioengineered">
        <title>Additional insights into the genome of the oleaginous model alga Nannochloropsis gaditana.</title>
        <authorList>
            <person name="Jinkerson R.E."/>
            <person name="Radakovits R."/>
            <person name="Posewitz M.C."/>
        </authorList>
    </citation>
    <scope>NUCLEOTIDE SEQUENCE</scope>
    <source>
        <strain evidence="1">CCMP526</strain>
    </source>
</reference>
<accession>I2CQD2</accession>
<dbReference type="EMBL" id="JU974533">
    <property type="protein sequence ID" value="AFJ69115.1"/>
    <property type="molecule type" value="mRNA"/>
</dbReference>
<name>I2CQD2_NANGC</name>